<dbReference type="Proteomes" id="UP000054321">
    <property type="component" value="Unassembled WGS sequence"/>
</dbReference>
<name>A0A0C3CUV7_OIDMZ</name>
<gene>
    <name evidence="2" type="ORF">OIDMADRAFT_61441</name>
</gene>
<protein>
    <submittedName>
        <fullName evidence="2">Uncharacterized protein</fullName>
    </submittedName>
</protein>
<evidence type="ECO:0000313" key="3">
    <source>
        <dbReference type="Proteomes" id="UP000054321"/>
    </source>
</evidence>
<dbReference type="AlphaFoldDB" id="A0A0C3CUV7"/>
<dbReference type="EMBL" id="KN832894">
    <property type="protein sequence ID" value="KIM93507.1"/>
    <property type="molecule type" value="Genomic_DNA"/>
</dbReference>
<organism evidence="2 3">
    <name type="scientific">Oidiodendron maius (strain Zn)</name>
    <dbReference type="NCBI Taxonomy" id="913774"/>
    <lineage>
        <taxon>Eukaryota</taxon>
        <taxon>Fungi</taxon>
        <taxon>Dikarya</taxon>
        <taxon>Ascomycota</taxon>
        <taxon>Pezizomycotina</taxon>
        <taxon>Leotiomycetes</taxon>
        <taxon>Leotiomycetes incertae sedis</taxon>
        <taxon>Myxotrichaceae</taxon>
        <taxon>Oidiodendron</taxon>
    </lineage>
</organism>
<reference evidence="2 3" key="1">
    <citation type="submission" date="2014-04" db="EMBL/GenBank/DDBJ databases">
        <authorList>
            <consortium name="DOE Joint Genome Institute"/>
            <person name="Kuo A."/>
            <person name="Martino E."/>
            <person name="Perotto S."/>
            <person name="Kohler A."/>
            <person name="Nagy L.G."/>
            <person name="Floudas D."/>
            <person name="Copeland A."/>
            <person name="Barry K.W."/>
            <person name="Cichocki N."/>
            <person name="Veneault-Fourrey C."/>
            <person name="LaButti K."/>
            <person name="Lindquist E.A."/>
            <person name="Lipzen A."/>
            <person name="Lundell T."/>
            <person name="Morin E."/>
            <person name="Murat C."/>
            <person name="Sun H."/>
            <person name="Tunlid A."/>
            <person name="Henrissat B."/>
            <person name="Grigoriev I.V."/>
            <person name="Hibbett D.S."/>
            <person name="Martin F."/>
            <person name="Nordberg H.P."/>
            <person name="Cantor M.N."/>
            <person name="Hua S.X."/>
        </authorList>
    </citation>
    <scope>NUCLEOTIDE SEQUENCE [LARGE SCALE GENOMIC DNA]</scope>
    <source>
        <strain evidence="2 3">Zn</strain>
    </source>
</reference>
<reference evidence="3" key="2">
    <citation type="submission" date="2015-01" db="EMBL/GenBank/DDBJ databases">
        <title>Evolutionary Origins and Diversification of the Mycorrhizal Mutualists.</title>
        <authorList>
            <consortium name="DOE Joint Genome Institute"/>
            <consortium name="Mycorrhizal Genomics Consortium"/>
            <person name="Kohler A."/>
            <person name="Kuo A."/>
            <person name="Nagy L.G."/>
            <person name="Floudas D."/>
            <person name="Copeland A."/>
            <person name="Barry K.W."/>
            <person name="Cichocki N."/>
            <person name="Veneault-Fourrey C."/>
            <person name="LaButti K."/>
            <person name="Lindquist E.A."/>
            <person name="Lipzen A."/>
            <person name="Lundell T."/>
            <person name="Morin E."/>
            <person name="Murat C."/>
            <person name="Riley R."/>
            <person name="Ohm R."/>
            <person name="Sun H."/>
            <person name="Tunlid A."/>
            <person name="Henrissat B."/>
            <person name="Grigoriev I.V."/>
            <person name="Hibbett D.S."/>
            <person name="Martin F."/>
        </authorList>
    </citation>
    <scope>NUCLEOTIDE SEQUENCE [LARGE SCALE GENOMIC DNA]</scope>
    <source>
        <strain evidence="3">Zn</strain>
    </source>
</reference>
<feature type="chain" id="PRO_5002162853" evidence="1">
    <location>
        <begin position="26"/>
        <end position="184"/>
    </location>
</feature>
<accession>A0A0C3CUV7</accession>
<feature type="signal peptide" evidence="1">
    <location>
        <begin position="1"/>
        <end position="25"/>
    </location>
</feature>
<proteinExistence type="predicted"/>
<keyword evidence="1" id="KW-0732">Signal</keyword>
<dbReference type="InParanoid" id="A0A0C3CUV7"/>
<keyword evidence="3" id="KW-1185">Reference proteome</keyword>
<dbReference type="HOGENOM" id="CLU_1468609_0_0_1"/>
<evidence type="ECO:0000313" key="2">
    <source>
        <dbReference type="EMBL" id="KIM93507.1"/>
    </source>
</evidence>
<sequence length="184" mass="19971">MLATLGHLTLALVLYALYTAGSVAANLVETKALVRRQSYDDCWVAQCGQACFVPFTATYCQVEPNGQDLAWIVIGDTAGFITSFNSTQVDALPPIMSLLLVITGGNQTNDCPYIQFSFYDANDSITGFTYITPGQIHSPCITFDGQVTAYSGITMLATVPEELLELANNHGNVMDEGYNSLRYL</sequence>
<evidence type="ECO:0000256" key="1">
    <source>
        <dbReference type="SAM" id="SignalP"/>
    </source>
</evidence>